<evidence type="ECO:0000313" key="2">
    <source>
        <dbReference type="Proteomes" id="UP000887013"/>
    </source>
</evidence>
<dbReference type="EMBL" id="BMAW01068237">
    <property type="protein sequence ID" value="GFT63449.1"/>
    <property type="molecule type" value="Genomic_DNA"/>
</dbReference>
<evidence type="ECO:0000313" key="1">
    <source>
        <dbReference type="EMBL" id="GFT63449.1"/>
    </source>
</evidence>
<reference evidence="1" key="1">
    <citation type="submission" date="2020-08" db="EMBL/GenBank/DDBJ databases">
        <title>Multicomponent nature underlies the extraordinary mechanical properties of spider dragline silk.</title>
        <authorList>
            <person name="Kono N."/>
            <person name="Nakamura H."/>
            <person name="Mori M."/>
            <person name="Yoshida Y."/>
            <person name="Ohtoshi R."/>
            <person name="Malay A.D."/>
            <person name="Moran D.A.P."/>
            <person name="Tomita M."/>
            <person name="Numata K."/>
            <person name="Arakawa K."/>
        </authorList>
    </citation>
    <scope>NUCLEOTIDE SEQUENCE</scope>
</reference>
<dbReference type="Proteomes" id="UP000887013">
    <property type="component" value="Unassembled WGS sequence"/>
</dbReference>
<proteinExistence type="predicted"/>
<accession>A0A8X6PCI6</accession>
<sequence>MPLCLQTAAGSPPLPVHLAGKKPRFAHTASPACWVCRTAVRSHHCSTESGIAFVGHCGAQFRSRVQVQISVQDSWLEAIILLPAREILGHAFDSQRQVMAE</sequence>
<keyword evidence="2" id="KW-1185">Reference proteome</keyword>
<gene>
    <name evidence="1" type="ORF">NPIL_660471</name>
</gene>
<comment type="caution">
    <text evidence="1">The sequence shown here is derived from an EMBL/GenBank/DDBJ whole genome shotgun (WGS) entry which is preliminary data.</text>
</comment>
<protein>
    <submittedName>
        <fullName evidence="1">Uncharacterized protein</fullName>
    </submittedName>
</protein>
<dbReference type="AlphaFoldDB" id="A0A8X6PCI6"/>
<name>A0A8X6PCI6_NEPPI</name>
<organism evidence="1 2">
    <name type="scientific">Nephila pilipes</name>
    <name type="common">Giant wood spider</name>
    <name type="synonym">Nephila maculata</name>
    <dbReference type="NCBI Taxonomy" id="299642"/>
    <lineage>
        <taxon>Eukaryota</taxon>
        <taxon>Metazoa</taxon>
        <taxon>Ecdysozoa</taxon>
        <taxon>Arthropoda</taxon>
        <taxon>Chelicerata</taxon>
        <taxon>Arachnida</taxon>
        <taxon>Araneae</taxon>
        <taxon>Araneomorphae</taxon>
        <taxon>Entelegynae</taxon>
        <taxon>Araneoidea</taxon>
        <taxon>Nephilidae</taxon>
        <taxon>Nephila</taxon>
    </lineage>
</organism>